<accession>A0A1I8FEP1</accession>
<reference evidence="3" key="1">
    <citation type="submission" date="2016-11" db="UniProtKB">
        <authorList>
            <consortium name="WormBaseParasite"/>
        </authorList>
    </citation>
    <scope>IDENTIFICATION</scope>
</reference>
<dbReference type="WBParaSite" id="maker-unitig_31927-snap-gene-0.1-mRNA-1">
    <property type="protein sequence ID" value="maker-unitig_31927-snap-gene-0.1-mRNA-1"/>
    <property type="gene ID" value="maker-unitig_31927-snap-gene-0.1"/>
</dbReference>
<evidence type="ECO:0000256" key="1">
    <source>
        <dbReference type="SAM" id="Phobius"/>
    </source>
</evidence>
<evidence type="ECO:0000313" key="2">
    <source>
        <dbReference type="Proteomes" id="UP000095280"/>
    </source>
</evidence>
<organism evidence="2 3">
    <name type="scientific">Macrostomum lignano</name>
    <dbReference type="NCBI Taxonomy" id="282301"/>
    <lineage>
        <taxon>Eukaryota</taxon>
        <taxon>Metazoa</taxon>
        <taxon>Spiralia</taxon>
        <taxon>Lophotrochozoa</taxon>
        <taxon>Platyhelminthes</taxon>
        <taxon>Rhabditophora</taxon>
        <taxon>Macrostomorpha</taxon>
        <taxon>Macrostomida</taxon>
        <taxon>Macrostomidae</taxon>
        <taxon>Macrostomum</taxon>
    </lineage>
</organism>
<keyword evidence="1" id="KW-1133">Transmembrane helix</keyword>
<keyword evidence="1" id="KW-0472">Membrane</keyword>
<name>A0A1I8FEP1_9PLAT</name>
<dbReference type="Proteomes" id="UP000095280">
    <property type="component" value="Unplaced"/>
</dbReference>
<feature type="transmembrane region" description="Helical" evidence="1">
    <location>
        <begin position="40"/>
        <end position="62"/>
    </location>
</feature>
<keyword evidence="2" id="KW-1185">Reference proteome</keyword>
<sequence>ANGYCRDSQLAVLVAGPAGGDCTLYYGRPRVRRMRGRVQVLLLTSLKPSAALVAAAAASSIAKRLNSMVPIAALSRRCFKCPTLPPTLHSDAGDLFRRNRLISVGPDTAGQSASVLLRCTDSS</sequence>
<evidence type="ECO:0000313" key="3">
    <source>
        <dbReference type="WBParaSite" id="maker-unitig_31927-snap-gene-0.1-mRNA-1"/>
    </source>
</evidence>
<keyword evidence="1" id="KW-0812">Transmembrane</keyword>
<protein>
    <submittedName>
        <fullName evidence="3">Secreted protein</fullName>
    </submittedName>
</protein>
<proteinExistence type="predicted"/>
<dbReference type="AlphaFoldDB" id="A0A1I8FEP1"/>